<feature type="transmembrane region" description="Helical" evidence="2">
    <location>
        <begin position="219"/>
        <end position="239"/>
    </location>
</feature>
<keyword evidence="2" id="KW-1133">Transmembrane helix</keyword>
<dbReference type="NCBIfam" id="NF037970">
    <property type="entry name" value="vanZ_1"/>
    <property type="match status" value="1"/>
</dbReference>
<organism evidence="4 5">
    <name type="scientific">Pontiella agarivorans</name>
    <dbReference type="NCBI Taxonomy" id="3038953"/>
    <lineage>
        <taxon>Bacteria</taxon>
        <taxon>Pseudomonadati</taxon>
        <taxon>Kiritimatiellota</taxon>
        <taxon>Kiritimatiellia</taxon>
        <taxon>Kiritimatiellales</taxon>
        <taxon>Pontiellaceae</taxon>
        <taxon>Pontiella</taxon>
    </lineage>
</organism>
<dbReference type="EMBL" id="JARVCO010000010">
    <property type="protein sequence ID" value="MDZ8119465.1"/>
    <property type="molecule type" value="Genomic_DNA"/>
</dbReference>
<evidence type="ECO:0000256" key="2">
    <source>
        <dbReference type="SAM" id="Phobius"/>
    </source>
</evidence>
<name>A0ABU5MZ48_9BACT</name>
<feature type="transmembrane region" description="Helical" evidence="2">
    <location>
        <begin position="365"/>
        <end position="386"/>
    </location>
</feature>
<proteinExistence type="predicted"/>
<feature type="transmembrane region" description="Helical" evidence="2">
    <location>
        <begin position="307"/>
        <end position="326"/>
    </location>
</feature>
<dbReference type="RefSeq" id="WP_322609247.1">
    <property type="nucleotide sequence ID" value="NZ_JARVCO010000010.1"/>
</dbReference>
<evidence type="ECO:0000256" key="1">
    <source>
        <dbReference type="SAM" id="MobiDB-lite"/>
    </source>
</evidence>
<feature type="transmembrane region" description="Helical" evidence="2">
    <location>
        <begin position="333"/>
        <end position="353"/>
    </location>
</feature>
<dbReference type="Pfam" id="PF04892">
    <property type="entry name" value="VanZ"/>
    <property type="match status" value="1"/>
</dbReference>
<dbReference type="Gene3D" id="2.60.120.260">
    <property type="entry name" value="Galactose-binding domain-like"/>
    <property type="match status" value="1"/>
</dbReference>
<dbReference type="InterPro" id="IPR006976">
    <property type="entry name" value="VanZ-like"/>
</dbReference>
<keyword evidence="2" id="KW-0812">Transmembrane</keyword>
<protein>
    <submittedName>
        <fullName evidence="4">VanZ family protein</fullName>
    </submittedName>
</protein>
<comment type="caution">
    <text evidence="4">The sequence shown here is derived from an EMBL/GenBank/DDBJ whole genome shotgun (WGS) entry which is preliminary data.</text>
</comment>
<dbReference type="Proteomes" id="UP001290861">
    <property type="component" value="Unassembled WGS sequence"/>
</dbReference>
<evidence type="ECO:0000259" key="3">
    <source>
        <dbReference type="Pfam" id="PF04892"/>
    </source>
</evidence>
<feature type="transmembrane region" description="Helical" evidence="2">
    <location>
        <begin position="16"/>
        <end position="34"/>
    </location>
</feature>
<keyword evidence="2" id="KW-0472">Membrane</keyword>
<sequence>MEFAEVGTGWFNKLRLRFPALVLLGITLLFWGNYDRYQPVAEPLLQTPLLVNALRTRGDASQTNDTIRLHVPTGGKNAEARFRILEKPAYSTIRLEGRIRTQNVVRGKYPWSSARLLLIQRDAKGKWIPGTHGLLDEEGTVPWTFQQQEFEVFPGAATVEVVLQQIGKSGTAWFDQIIAVPVELKSTYRPVQLLFLAAWLWMGFLYFRRCRLDRRKLRILILLNVFAILCGTLAPTLWIQKPVDGLKLRLEQLQKRLEANEPKPVKEKPKVSEQKSEKSFSPKPVVREKETVAVNGMIEAVEQVHRIGHFALFATLCFLVYCSAALEGQSREYFGKVAFDILLFAAVTESLQYLTMDRTPGFSDWIIDVCGMVVAFLLFGLVRFTVPVFSEVGKS</sequence>
<feature type="region of interest" description="Disordered" evidence="1">
    <location>
        <begin position="261"/>
        <end position="282"/>
    </location>
</feature>
<evidence type="ECO:0000313" key="5">
    <source>
        <dbReference type="Proteomes" id="UP001290861"/>
    </source>
</evidence>
<feature type="domain" description="VanZ-like" evidence="3">
    <location>
        <begin position="300"/>
        <end position="382"/>
    </location>
</feature>
<gene>
    <name evidence="4" type="ORF">P9H32_12605</name>
</gene>
<accession>A0ABU5MZ48</accession>
<reference evidence="4 5" key="1">
    <citation type="journal article" date="2024" name="Appl. Environ. Microbiol.">
        <title>Pontiella agarivorans sp. nov., a novel marine anaerobic bacterium capable of degrading macroalgal polysaccharides and fixing nitrogen.</title>
        <authorList>
            <person name="Liu N."/>
            <person name="Kivenson V."/>
            <person name="Peng X."/>
            <person name="Cui Z."/>
            <person name="Lankiewicz T.S."/>
            <person name="Gosselin K.M."/>
            <person name="English C.J."/>
            <person name="Blair E.M."/>
            <person name="O'Malley M.A."/>
            <person name="Valentine D.L."/>
        </authorList>
    </citation>
    <scope>NUCLEOTIDE SEQUENCE [LARGE SCALE GENOMIC DNA]</scope>
    <source>
        <strain evidence="4 5">NLcol2</strain>
    </source>
</reference>
<evidence type="ECO:0000313" key="4">
    <source>
        <dbReference type="EMBL" id="MDZ8119465.1"/>
    </source>
</evidence>
<keyword evidence="5" id="KW-1185">Reference proteome</keyword>